<dbReference type="GO" id="GO:0030677">
    <property type="term" value="C:ribonuclease P complex"/>
    <property type="evidence" value="ECO:0007669"/>
    <property type="project" value="InterPro"/>
</dbReference>
<dbReference type="InterPro" id="IPR023534">
    <property type="entry name" value="Rof/RNase_P-like"/>
</dbReference>
<dbReference type="GO" id="GO:0001682">
    <property type="term" value="P:tRNA 5'-leader removal"/>
    <property type="evidence" value="ECO:0007669"/>
    <property type="project" value="InterPro"/>
</dbReference>
<dbReference type="Pfam" id="PF01868">
    <property type="entry name" value="RNase_P-MRP_p29"/>
    <property type="match status" value="1"/>
</dbReference>
<gene>
    <name evidence="1" type="ORF">BMF94_1691</name>
</gene>
<organism evidence="1 2">
    <name type="scientific">Rhodotorula taiwanensis</name>
    <dbReference type="NCBI Taxonomy" id="741276"/>
    <lineage>
        <taxon>Eukaryota</taxon>
        <taxon>Fungi</taxon>
        <taxon>Dikarya</taxon>
        <taxon>Basidiomycota</taxon>
        <taxon>Pucciniomycotina</taxon>
        <taxon>Microbotryomycetes</taxon>
        <taxon>Sporidiobolales</taxon>
        <taxon>Sporidiobolaceae</taxon>
        <taxon>Rhodotorula</taxon>
    </lineage>
</organism>
<comment type="caution">
    <text evidence="1">The sequence shown here is derived from an EMBL/GenBank/DDBJ whole genome shotgun (WGS) entry which is preliminary data.</text>
</comment>
<dbReference type="SUPFAM" id="SSF101744">
    <property type="entry name" value="Rof/RNase P subunit-like"/>
    <property type="match status" value="1"/>
</dbReference>
<dbReference type="OrthoDB" id="124041at2759"/>
<dbReference type="EMBL" id="PJQD01000018">
    <property type="protein sequence ID" value="POY75320.1"/>
    <property type="molecule type" value="Genomic_DNA"/>
</dbReference>
<evidence type="ECO:0000313" key="2">
    <source>
        <dbReference type="Proteomes" id="UP000237144"/>
    </source>
</evidence>
<dbReference type="Proteomes" id="UP000237144">
    <property type="component" value="Unassembled WGS sequence"/>
</dbReference>
<dbReference type="Gene3D" id="2.30.30.210">
    <property type="entry name" value="Ribonuclease P/MRP, subunit p29"/>
    <property type="match status" value="1"/>
</dbReference>
<protein>
    <submittedName>
        <fullName evidence="1">Uncharacterized protein</fullName>
    </submittedName>
</protein>
<accession>A0A2S5BEY0</accession>
<reference evidence="1 2" key="1">
    <citation type="journal article" date="2018" name="Front. Microbiol.">
        <title>Prospects for Fungal Bioremediation of Acidic Radioactive Waste Sites: Characterization and Genome Sequence of Rhodotorula taiwanensis MD1149.</title>
        <authorList>
            <person name="Tkavc R."/>
            <person name="Matrosova V.Y."/>
            <person name="Grichenko O.E."/>
            <person name="Gostincar C."/>
            <person name="Volpe R.P."/>
            <person name="Klimenkova P."/>
            <person name="Gaidamakova E.K."/>
            <person name="Zhou C.E."/>
            <person name="Stewart B.J."/>
            <person name="Lyman M.G."/>
            <person name="Malfatti S.A."/>
            <person name="Rubinfeld B."/>
            <person name="Courtot M."/>
            <person name="Singh J."/>
            <person name="Dalgard C.L."/>
            <person name="Hamilton T."/>
            <person name="Frey K.G."/>
            <person name="Gunde-Cimerman N."/>
            <person name="Dugan L."/>
            <person name="Daly M.J."/>
        </authorList>
    </citation>
    <scope>NUCLEOTIDE SEQUENCE [LARGE SCALE GENOMIC DNA]</scope>
    <source>
        <strain evidence="1 2">MD1149</strain>
    </source>
</reference>
<sequence>MPRSRVKVVPKLGTIFALALPLDPPPDTNDPHELSFDLYRDSFAYRPADRVGKKWKAGTSAGGVDLM</sequence>
<dbReference type="InterPro" id="IPR002730">
    <property type="entry name" value="Rpp29/RNP1"/>
</dbReference>
<dbReference type="GO" id="GO:0003723">
    <property type="term" value="F:RNA binding"/>
    <property type="evidence" value="ECO:0007669"/>
    <property type="project" value="InterPro"/>
</dbReference>
<proteinExistence type="predicted"/>
<dbReference type="AlphaFoldDB" id="A0A2S5BEY0"/>
<keyword evidence="2" id="KW-1185">Reference proteome</keyword>
<dbReference type="InterPro" id="IPR036980">
    <property type="entry name" value="RNase_P/MRP_Rpp29_sf"/>
</dbReference>
<evidence type="ECO:0000313" key="1">
    <source>
        <dbReference type="EMBL" id="POY75320.1"/>
    </source>
</evidence>
<dbReference type="STRING" id="741276.A0A2S5BEY0"/>
<name>A0A2S5BEY0_9BASI</name>